<accession>A0A9J5ZYT2</accession>
<sequence>MAAEFRMRHLESRKMDEAFPEVYCFGELQSVFANGQAGVSRSMGVISYEKLNRLSSTLPSQWKY</sequence>
<dbReference type="AlphaFoldDB" id="A0A9J5ZYT2"/>
<protein>
    <submittedName>
        <fullName evidence="1">Uncharacterized protein</fullName>
    </submittedName>
</protein>
<keyword evidence="2" id="KW-1185">Reference proteome</keyword>
<proteinExistence type="predicted"/>
<name>A0A9J5ZYT2_SOLCO</name>
<dbReference type="EMBL" id="JACXVP010000003">
    <property type="protein sequence ID" value="KAG5617392.1"/>
    <property type="molecule type" value="Genomic_DNA"/>
</dbReference>
<dbReference type="Proteomes" id="UP000824120">
    <property type="component" value="Chromosome 3"/>
</dbReference>
<evidence type="ECO:0000313" key="1">
    <source>
        <dbReference type="EMBL" id="KAG5617392.1"/>
    </source>
</evidence>
<evidence type="ECO:0000313" key="2">
    <source>
        <dbReference type="Proteomes" id="UP000824120"/>
    </source>
</evidence>
<gene>
    <name evidence="1" type="ORF">H5410_017216</name>
</gene>
<comment type="caution">
    <text evidence="1">The sequence shown here is derived from an EMBL/GenBank/DDBJ whole genome shotgun (WGS) entry which is preliminary data.</text>
</comment>
<organism evidence="1 2">
    <name type="scientific">Solanum commersonii</name>
    <name type="common">Commerson's wild potato</name>
    <name type="synonym">Commerson's nightshade</name>
    <dbReference type="NCBI Taxonomy" id="4109"/>
    <lineage>
        <taxon>Eukaryota</taxon>
        <taxon>Viridiplantae</taxon>
        <taxon>Streptophyta</taxon>
        <taxon>Embryophyta</taxon>
        <taxon>Tracheophyta</taxon>
        <taxon>Spermatophyta</taxon>
        <taxon>Magnoliopsida</taxon>
        <taxon>eudicotyledons</taxon>
        <taxon>Gunneridae</taxon>
        <taxon>Pentapetalae</taxon>
        <taxon>asterids</taxon>
        <taxon>lamiids</taxon>
        <taxon>Solanales</taxon>
        <taxon>Solanaceae</taxon>
        <taxon>Solanoideae</taxon>
        <taxon>Solaneae</taxon>
        <taxon>Solanum</taxon>
    </lineage>
</organism>
<reference evidence="1 2" key="1">
    <citation type="submission" date="2020-09" db="EMBL/GenBank/DDBJ databases">
        <title>De no assembly of potato wild relative species, Solanum commersonii.</title>
        <authorList>
            <person name="Cho K."/>
        </authorList>
    </citation>
    <scope>NUCLEOTIDE SEQUENCE [LARGE SCALE GENOMIC DNA]</scope>
    <source>
        <strain evidence="1">LZ3.2</strain>
        <tissue evidence="1">Leaf</tissue>
    </source>
</reference>